<evidence type="ECO:0000313" key="4">
    <source>
        <dbReference type="Proteomes" id="UP000095255"/>
    </source>
</evidence>
<comment type="caution">
    <text evidence="3">The sequence shown here is derived from an EMBL/GenBank/DDBJ whole genome shotgun (WGS) entry which is preliminary data.</text>
</comment>
<dbReference type="EMBL" id="MJAT01000022">
    <property type="protein sequence ID" value="OEH85423.1"/>
    <property type="molecule type" value="Genomic_DNA"/>
</dbReference>
<organism evidence="3 4">
    <name type="scientific">Desulfuribacillus stibiiarsenatis</name>
    <dbReference type="NCBI Taxonomy" id="1390249"/>
    <lineage>
        <taxon>Bacteria</taxon>
        <taxon>Bacillati</taxon>
        <taxon>Bacillota</taxon>
        <taxon>Desulfuribacillia</taxon>
        <taxon>Desulfuribacillales</taxon>
        <taxon>Desulfuribacillaceae</taxon>
        <taxon>Desulfuribacillus</taxon>
    </lineage>
</organism>
<proteinExistence type="predicted"/>
<dbReference type="PROSITE" id="PS51257">
    <property type="entry name" value="PROKAR_LIPOPROTEIN"/>
    <property type="match status" value="1"/>
</dbReference>
<dbReference type="RefSeq" id="WP_069702250.1">
    <property type="nucleotide sequence ID" value="NZ_MJAT01000022.1"/>
</dbReference>
<keyword evidence="2" id="KW-0732">Signal</keyword>
<keyword evidence="4" id="KW-1185">Reference proteome</keyword>
<sequence>MKTQKIILLIILAAFVAFAVIGCQAADRPEPARYDRTQEGLRGPDRVGVNPGFNAGTDDIRGIRNNNLNRDATFDDGFNNRGGMFGMRDNAGIMGGGAQDQMTRQLEARVEQIPGVNDANVVVDGATVYVGLDLDRRGQGDYMNDQARGARFRMNQGNQGFGANQAGQAGNVENIKSQVRQVIMQDGNYSNVIISEERNFNQTLGGIANEIRTGRPVADFATNLQDLGRTILPTRTTR</sequence>
<evidence type="ECO:0000256" key="1">
    <source>
        <dbReference type="SAM" id="MobiDB-lite"/>
    </source>
</evidence>
<feature type="signal peptide" evidence="2">
    <location>
        <begin position="1"/>
        <end position="25"/>
    </location>
</feature>
<reference evidence="3 4" key="1">
    <citation type="submission" date="2016-09" db="EMBL/GenBank/DDBJ databases">
        <title>Desulfuribacillus arsenicus sp. nov., an obligately anaerobic, dissimilatory arsenic- and antimonate-reducing bacterium isolated from anoxic sediments.</title>
        <authorList>
            <person name="Abin C.A."/>
            <person name="Hollibaugh J.T."/>
        </authorList>
    </citation>
    <scope>NUCLEOTIDE SEQUENCE [LARGE SCALE GENOMIC DNA]</scope>
    <source>
        <strain evidence="3 4">MLFW-2</strain>
    </source>
</reference>
<feature type="chain" id="PRO_5039715214" description="Sporulation protein" evidence="2">
    <location>
        <begin position="26"/>
        <end position="238"/>
    </location>
</feature>
<accession>A0A1E5L5Y9</accession>
<dbReference type="AlphaFoldDB" id="A0A1E5L5Y9"/>
<dbReference type="Proteomes" id="UP000095255">
    <property type="component" value="Unassembled WGS sequence"/>
</dbReference>
<gene>
    <name evidence="3" type="ORF">BHU72_04860</name>
</gene>
<dbReference type="OrthoDB" id="2381329at2"/>
<dbReference type="STRING" id="1390249.BHU72_04860"/>
<name>A0A1E5L5Y9_9FIRM</name>
<evidence type="ECO:0008006" key="5">
    <source>
        <dbReference type="Google" id="ProtNLM"/>
    </source>
</evidence>
<evidence type="ECO:0000256" key="2">
    <source>
        <dbReference type="SAM" id="SignalP"/>
    </source>
</evidence>
<feature type="compositionally biased region" description="Basic and acidic residues" evidence="1">
    <location>
        <begin position="29"/>
        <end position="45"/>
    </location>
</feature>
<feature type="region of interest" description="Disordered" evidence="1">
    <location>
        <begin position="29"/>
        <end position="55"/>
    </location>
</feature>
<protein>
    <recommendedName>
        <fullName evidence="5">Sporulation protein</fullName>
    </recommendedName>
</protein>
<evidence type="ECO:0000313" key="3">
    <source>
        <dbReference type="EMBL" id="OEH85423.1"/>
    </source>
</evidence>